<organism evidence="2 3">
    <name type="scientific">Anaerotignum neopropionicum</name>
    <dbReference type="NCBI Taxonomy" id="36847"/>
    <lineage>
        <taxon>Bacteria</taxon>
        <taxon>Bacillati</taxon>
        <taxon>Bacillota</taxon>
        <taxon>Clostridia</taxon>
        <taxon>Lachnospirales</taxon>
        <taxon>Anaerotignaceae</taxon>
        <taxon>Anaerotignum</taxon>
    </lineage>
</organism>
<dbReference type="EMBL" id="LRVM01000010">
    <property type="protein sequence ID" value="KXL52119.1"/>
    <property type="molecule type" value="Genomic_DNA"/>
</dbReference>
<gene>
    <name evidence="2" type="ORF">CLNEO_24680</name>
</gene>
<name>A0A136WCS6_9FIRM</name>
<feature type="transmembrane region" description="Helical" evidence="1">
    <location>
        <begin position="222"/>
        <end position="242"/>
    </location>
</feature>
<comment type="caution">
    <text evidence="2">The sequence shown here is derived from an EMBL/GenBank/DDBJ whole genome shotgun (WGS) entry which is preliminary data.</text>
</comment>
<keyword evidence="1" id="KW-1133">Transmembrane helix</keyword>
<evidence type="ECO:0000313" key="2">
    <source>
        <dbReference type="EMBL" id="KXL52119.1"/>
    </source>
</evidence>
<evidence type="ECO:0000313" key="3">
    <source>
        <dbReference type="Proteomes" id="UP000070539"/>
    </source>
</evidence>
<keyword evidence="1" id="KW-0472">Membrane</keyword>
<protein>
    <submittedName>
        <fullName evidence="2">Uncharacterized protein</fullName>
    </submittedName>
</protein>
<keyword evidence="1" id="KW-0812">Transmembrane</keyword>
<proteinExistence type="predicted"/>
<accession>A0A136WCS6</accession>
<evidence type="ECO:0000256" key="1">
    <source>
        <dbReference type="SAM" id="Phobius"/>
    </source>
</evidence>
<dbReference type="AlphaFoldDB" id="A0A136WCS6"/>
<sequence length="262" mass="29874">MMDAITSFFKNRNKKQKYLAFFAAMITLICMYLFYGLEFSISTKDDEILSVAIDEYFFTETVEANILARENIGRELFVFFQRDGYVGHYGIAVLERGIFGKYRFLNAGLNDFSLYWCNYADGQRLGKEYLVICGLYDLPNVTSYAVFSYDNTEQEPLFQNSAEKAPFLRIVKTNGENIYSPFTAVHYYDDLGAELDKGELLDSVPVAVEGKTPSVGSAELGLVYFILGVIFLLGLCFVRYFLLWGEEKEPSSVEVEKGKKQD</sequence>
<feature type="transmembrane region" description="Helical" evidence="1">
    <location>
        <begin position="18"/>
        <end position="37"/>
    </location>
</feature>
<dbReference type="RefSeq" id="WP_066089639.1">
    <property type="nucleotide sequence ID" value="NZ_LRVM01000010.1"/>
</dbReference>
<keyword evidence="3" id="KW-1185">Reference proteome</keyword>
<dbReference type="Proteomes" id="UP000070539">
    <property type="component" value="Unassembled WGS sequence"/>
</dbReference>
<reference evidence="2 3" key="1">
    <citation type="submission" date="2016-01" db="EMBL/GenBank/DDBJ databases">
        <title>Genome sequence of Clostridium neopropionicum X4, DSM-3847.</title>
        <authorList>
            <person name="Poehlein A."/>
            <person name="Beck M.H."/>
            <person name="Bengelsdorf F.R."/>
            <person name="Daniel R."/>
            <person name="Duerre P."/>
        </authorList>
    </citation>
    <scope>NUCLEOTIDE SEQUENCE [LARGE SCALE GENOMIC DNA]</scope>
    <source>
        <strain evidence="2 3">DSM-3847</strain>
    </source>
</reference>